<gene>
    <name evidence="12" type="primary">recN</name>
    <name evidence="12" type="ORF">DS832_01840</name>
</gene>
<dbReference type="GO" id="GO:0043590">
    <property type="term" value="C:bacterial nucleoid"/>
    <property type="evidence" value="ECO:0007669"/>
    <property type="project" value="TreeGrafter"/>
</dbReference>
<evidence type="ECO:0000313" key="13">
    <source>
        <dbReference type="Proteomes" id="UP000284822"/>
    </source>
</evidence>
<evidence type="ECO:0000256" key="1">
    <source>
        <dbReference type="ARBA" id="ARBA00003618"/>
    </source>
</evidence>
<comment type="similarity">
    <text evidence="2 9">Belongs to the RecN family.</text>
</comment>
<dbReference type="InterPro" id="IPR027417">
    <property type="entry name" value="P-loop_NTPase"/>
</dbReference>
<dbReference type="GO" id="GO:0006281">
    <property type="term" value="P:DNA repair"/>
    <property type="evidence" value="ECO:0007669"/>
    <property type="project" value="UniProtKB-KW"/>
</dbReference>
<evidence type="ECO:0000256" key="10">
    <source>
        <dbReference type="SAM" id="Coils"/>
    </source>
</evidence>
<comment type="function">
    <text evidence="1 9">May be involved in recombinational repair of damaged DNA.</text>
</comment>
<dbReference type="PANTHER" id="PTHR11059:SF0">
    <property type="entry name" value="DNA REPAIR PROTEIN RECN"/>
    <property type="match status" value="1"/>
</dbReference>
<dbReference type="Pfam" id="PF02463">
    <property type="entry name" value="SMC_N"/>
    <property type="match status" value="1"/>
</dbReference>
<evidence type="ECO:0000256" key="5">
    <source>
        <dbReference type="ARBA" id="ARBA00022763"/>
    </source>
</evidence>
<sequence length="559" mass="63538">MLQELIIQDFAIIKKIDIQFFNGLTALTGETGAGKSIIMDALGLLLGNRGLSEYVRSGCQKALVQGLFTVEKNNQALVNKFCQKHGIDFSDQNLIIQRELQTNGRNICRINTQLVPVSILKQLGKYLVDISGQNQSQSLLDPSTHVHLLDEFGAEQIAQPLATYQSQYQIYHKLKKQLANLQNNQQQRAQQLDMLQFQVQEIQTAALQVNEEEKLIDEQKKLANFERIHSSLQKAYTYLAQNNTGIVEQVSDVLKAMQNISEYEDEYAQIAQEIESAYYDLQDSQERISQQLELQDYNPTRLDEIEQRLQLIHDLEKKYGNSVAEVIAFGEKAQQQLQQLQQEQQDPQQLQEKLHHQTQLLQKAAQQLSQNRHQTAKHLTQSIERQLKSMYMEKTTFEVRLTPQDYTEQGNEVVEFYLRTNPGEQLKPLAKVASGGELARIMLALKTELAQYQPVGTLVFDEIDTGVSGRVAQAIGEKMAQIAQHVQVLCITHLPQVAAVSDQQYLVKKEISRQHTVAAIANLNPQERVDVIAHMLEGTKVTAITRQHAQELLRLAHDN</sequence>
<dbReference type="InterPro" id="IPR003395">
    <property type="entry name" value="RecF/RecN/SMC_N"/>
</dbReference>
<dbReference type="Proteomes" id="UP000284822">
    <property type="component" value="Unassembled WGS sequence"/>
</dbReference>
<dbReference type="CDD" id="cd03241">
    <property type="entry name" value="ABC_RecN"/>
    <property type="match status" value="2"/>
</dbReference>
<dbReference type="GO" id="GO:0005524">
    <property type="term" value="F:ATP binding"/>
    <property type="evidence" value="ECO:0007669"/>
    <property type="project" value="UniProtKB-KW"/>
</dbReference>
<comment type="caution">
    <text evidence="12">The sequence shown here is derived from an EMBL/GenBank/DDBJ whole genome shotgun (WGS) entry which is preliminary data.</text>
</comment>
<evidence type="ECO:0000256" key="8">
    <source>
        <dbReference type="ARBA" id="ARBA00033408"/>
    </source>
</evidence>
<evidence type="ECO:0000256" key="3">
    <source>
        <dbReference type="ARBA" id="ARBA00021315"/>
    </source>
</evidence>
<evidence type="ECO:0000256" key="4">
    <source>
        <dbReference type="ARBA" id="ARBA00022741"/>
    </source>
</evidence>
<reference evidence="12 13" key="1">
    <citation type="submission" date="2018-07" db="EMBL/GenBank/DDBJ databases">
        <title>Genome sequences of six Lactobacillus spp. isolated from bumble bee guts.</title>
        <authorList>
            <person name="Motta E.V.S."/>
            <person name="Moran N.A."/>
        </authorList>
    </citation>
    <scope>NUCLEOTIDE SEQUENCE [LARGE SCALE GENOMIC DNA]</scope>
    <source>
        <strain evidence="12 13">LV-8.1</strain>
    </source>
</reference>
<dbReference type="RefSeq" id="WP_118910113.1">
    <property type="nucleotide sequence ID" value="NZ_QOCS01000005.1"/>
</dbReference>
<dbReference type="PANTHER" id="PTHR11059">
    <property type="entry name" value="DNA REPAIR PROTEIN RECN"/>
    <property type="match status" value="1"/>
</dbReference>
<evidence type="ECO:0000259" key="11">
    <source>
        <dbReference type="Pfam" id="PF02463"/>
    </source>
</evidence>
<organism evidence="12 13">
    <name type="scientific">Bombilactobacillus bombi</name>
    <dbReference type="NCBI Taxonomy" id="1303590"/>
    <lineage>
        <taxon>Bacteria</taxon>
        <taxon>Bacillati</taxon>
        <taxon>Bacillota</taxon>
        <taxon>Bacilli</taxon>
        <taxon>Lactobacillales</taxon>
        <taxon>Lactobacillaceae</taxon>
        <taxon>Bombilactobacillus</taxon>
    </lineage>
</organism>
<keyword evidence="7 9" id="KW-0234">DNA repair</keyword>
<dbReference type="NCBIfam" id="TIGR00634">
    <property type="entry name" value="recN"/>
    <property type="match status" value="1"/>
</dbReference>
<dbReference type="EMBL" id="QOCS01000005">
    <property type="protein sequence ID" value="RHW48331.1"/>
    <property type="molecule type" value="Genomic_DNA"/>
</dbReference>
<accession>A0A3R6XT52</accession>
<dbReference type="FunFam" id="3.40.50.300:FF:000356">
    <property type="entry name" value="DNA repair protein RecN"/>
    <property type="match status" value="1"/>
</dbReference>
<evidence type="ECO:0000256" key="7">
    <source>
        <dbReference type="ARBA" id="ARBA00023204"/>
    </source>
</evidence>
<name>A0A3R6XT52_9LACO</name>
<feature type="domain" description="RecF/RecN/SMC N-terminal" evidence="11">
    <location>
        <begin position="1"/>
        <end position="509"/>
    </location>
</feature>
<protein>
    <recommendedName>
        <fullName evidence="3 9">DNA repair protein RecN</fullName>
    </recommendedName>
    <alternativeName>
        <fullName evidence="8 9">Recombination protein N</fullName>
    </alternativeName>
</protein>
<keyword evidence="10" id="KW-0175">Coiled coil</keyword>
<dbReference type="GO" id="GO:0006310">
    <property type="term" value="P:DNA recombination"/>
    <property type="evidence" value="ECO:0007669"/>
    <property type="project" value="InterPro"/>
</dbReference>
<dbReference type="InterPro" id="IPR004604">
    <property type="entry name" value="DNA_recomb/repair_RecN"/>
</dbReference>
<keyword evidence="4" id="KW-0547">Nucleotide-binding</keyword>
<feature type="coiled-coil region" evidence="10">
    <location>
        <begin position="164"/>
        <end position="222"/>
    </location>
</feature>
<keyword evidence="6" id="KW-0067">ATP-binding</keyword>
<keyword evidence="5 9" id="KW-0227">DNA damage</keyword>
<evidence type="ECO:0000256" key="9">
    <source>
        <dbReference type="PIRNR" id="PIRNR003128"/>
    </source>
</evidence>
<dbReference type="Gene3D" id="3.40.50.300">
    <property type="entry name" value="P-loop containing nucleotide triphosphate hydrolases"/>
    <property type="match status" value="2"/>
</dbReference>
<proteinExistence type="inferred from homology"/>
<dbReference type="AlphaFoldDB" id="A0A3R6XT52"/>
<dbReference type="PIRSF" id="PIRSF003128">
    <property type="entry name" value="RecN"/>
    <property type="match status" value="1"/>
</dbReference>
<dbReference type="SUPFAM" id="SSF52540">
    <property type="entry name" value="P-loop containing nucleoside triphosphate hydrolases"/>
    <property type="match status" value="2"/>
</dbReference>
<evidence type="ECO:0000256" key="2">
    <source>
        <dbReference type="ARBA" id="ARBA00009441"/>
    </source>
</evidence>
<evidence type="ECO:0000256" key="6">
    <source>
        <dbReference type="ARBA" id="ARBA00022840"/>
    </source>
</evidence>
<evidence type="ECO:0000313" key="12">
    <source>
        <dbReference type="EMBL" id="RHW48331.1"/>
    </source>
</evidence>
<dbReference type="GO" id="GO:0009432">
    <property type="term" value="P:SOS response"/>
    <property type="evidence" value="ECO:0007669"/>
    <property type="project" value="TreeGrafter"/>
</dbReference>
<dbReference type="FunFam" id="3.40.50.300:FF:000319">
    <property type="entry name" value="DNA repair protein RecN"/>
    <property type="match status" value="1"/>
</dbReference>